<dbReference type="Pfam" id="PF21526">
    <property type="entry name" value="PGRS"/>
    <property type="match status" value="1"/>
</dbReference>
<dbReference type="Gene3D" id="1.20.1260.20">
    <property type="entry name" value="PPE superfamily"/>
    <property type="match status" value="1"/>
</dbReference>
<gene>
    <name evidence="4" type="ORF">AWC27_04600</name>
</gene>
<dbReference type="AlphaFoldDB" id="A0A1X2EBV2"/>
<dbReference type="InterPro" id="IPR048996">
    <property type="entry name" value="PGRS_rpt"/>
</dbReference>
<organism evidence="4 5">
    <name type="scientific">Mycobacterium szulgai</name>
    <dbReference type="NCBI Taxonomy" id="1787"/>
    <lineage>
        <taxon>Bacteria</taxon>
        <taxon>Bacillati</taxon>
        <taxon>Actinomycetota</taxon>
        <taxon>Actinomycetes</taxon>
        <taxon>Mycobacteriales</taxon>
        <taxon>Mycobacteriaceae</taxon>
        <taxon>Mycobacterium</taxon>
    </lineage>
</organism>
<dbReference type="Proteomes" id="UP000193317">
    <property type="component" value="Unassembled WGS sequence"/>
</dbReference>
<dbReference type="InterPro" id="IPR038332">
    <property type="entry name" value="PPE_sf"/>
</dbReference>
<protein>
    <recommendedName>
        <fullName evidence="3">PPE domain-containing protein</fullName>
    </recommendedName>
</protein>
<comment type="caution">
    <text evidence="4">The sequence shown here is derived from an EMBL/GenBank/DDBJ whole genome shotgun (WGS) entry which is preliminary data.</text>
</comment>
<keyword evidence="5" id="KW-1185">Reference proteome</keyword>
<dbReference type="PRINTS" id="PR01228">
    <property type="entry name" value="EGGSHELL"/>
</dbReference>
<evidence type="ECO:0000313" key="5">
    <source>
        <dbReference type="Proteomes" id="UP000193317"/>
    </source>
</evidence>
<dbReference type="InterPro" id="IPR000030">
    <property type="entry name" value="PPE_dom"/>
</dbReference>
<evidence type="ECO:0000313" key="4">
    <source>
        <dbReference type="EMBL" id="ORW97895.1"/>
    </source>
</evidence>
<accession>A0A1X2EBV2</accession>
<name>A0A1X2EBV2_MYCSZ</name>
<proteinExistence type="inferred from homology"/>
<feature type="region of interest" description="Disordered" evidence="2">
    <location>
        <begin position="388"/>
        <end position="407"/>
    </location>
</feature>
<comment type="similarity">
    <text evidence="1">Belongs to the mycobacterial PPE family.</text>
</comment>
<dbReference type="PANTHER" id="PTHR46766">
    <property type="entry name" value="GLUTAMINE-RICH PROTEIN 2"/>
    <property type="match status" value="1"/>
</dbReference>
<evidence type="ECO:0000256" key="2">
    <source>
        <dbReference type="SAM" id="MobiDB-lite"/>
    </source>
</evidence>
<dbReference type="PANTHER" id="PTHR46766:SF1">
    <property type="entry name" value="GLUTAMINE-RICH PROTEIN 2"/>
    <property type="match status" value="1"/>
</dbReference>
<reference evidence="4 5" key="1">
    <citation type="submission" date="2016-01" db="EMBL/GenBank/DDBJ databases">
        <title>The new phylogeny of the genus Mycobacterium.</title>
        <authorList>
            <person name="Tarcisio F."/>
            <person name="Conor M."/>
            <person name="Antonella G."/>
            <person name="Elisabetta G."/>
            <person name="Giulia F.S."/>
            <person name="Sara T."/>
            <person name="Anna F."/>
            <person name="Clotilde B."/>
            <person name="Roberto B."/>
            <person name="Veronica D.S."/>
            <person name="Fabio R."/>
            <person name="Monica P."/>
            <person name="Olivier J."/>
            <person name="Enrico T."/>
            <person name="Nicola S."/>
        </authorList>
    </citation>
    <scope>NUCLEOTIDE SEQUENCE [LARGE SCALE GENOMIC DNA]</scope>
    <source>
        <strain evidence="4 5">DSM 44166</strain>
    </source>
</reference>
<dbReference type="RefSeq" id="WP_085671676.1">
    <property type="nucleotide sequence ID" value="NZ_LQPW01000125.1"/>
</dbReference>
<dbReference type="SUPFAM" id="SSF140459">
    <property type="entry name" value="PE/PPE dimer-like"/>
    <property type="match status" value="1"/>
</dbReference>
<evidence type="ECO:0000256" key="1">
    <source>
        <dbReference type="ARBA" id="ARBA00010652"/>
    </source>
</evidence>
<dbReference type="EMBL" id="LQPW01000125">
    <property type="protein sequence ID" value="ORW97895.1"/>
    <property type="molecule type" value="Genomic_DNA"/>
</dbReference>
<feature type="domain" description="PPE" evidence="3">
    <location>
        <begin position="3"/>
        <end position="165"/>
    </location>
</feature>
<sequence length="428" mass="39451">MNFQLQPPEITSINMYLGAGSAPMAEASAAWDELSAELASAATSFGSVTTQLVGGSWQGPASVAMARVAASYASWLEGASSTAGVAAEQAQAVANVFEAARATVIHPLAVAANRNGLVSLVLSNLFGQNTPAIAAAEAVYEEMWAQDVTAMAGYYSGASAAAAQLSPVELLLDVVNFPTLALLGRPMIGDGHTAMGPGLPGGDGGLLWGNGADGGPGYPGAPGGHGGNAGLFGNGGNGGPGFNAGAGGAQFAPTPGCNGGTGGWIWGNGGMGGTGGAGGMNWDGTGPGFLGAFSGAPGGNGGTAIGLFGQGGAGGAGGQGWTSTVVGQPGTDGGAGGNGGFGAQLYGNGGGGGAGGDGGNGGTGAGEGGGAGGAGGYGGDAKLVGNGGEGGSGGTGGSGTPTGAGAVGGVGGHAGILSGVPGHRGSGI</sequence>
<dbReference type="Pfam" id="PF00823">
    <property type="entry name" value="PPE"/>
    <property type="match status" value="1"/>
</dbReference>
<evidence type="ECO:0000259" key="3">
    <source>
        <dbReference type="Pfam" id="PF00823"/>
    </source>
</evidence>
<dbReference type="GO" id="GO:0052572">
    <property type="term" value="P:response to host immune response"/>
    <property type="evidence" value="ECO:0007669"/>
    <property type="project" value="TreeGrafter"/>
</dbReference>